<organism evidence="3 4">
    <name type="scientific">Thermoleophilum album</name>
    <dbReference type="NCBI Taxonomy" id="29539"/>
    <lineage>
        <taxon>Bacteria</taxon>
        <taxon>Bacillati</taxon>
        <taxon>Actinomycetota</taxon>
        <taxon>Thermoleophilia</taxon>
        <taxon>Thermoleophilales</taxon>
        <taxon>Thermoleophilaceae</taxon>
        <taxon>Thermoleophilum</taxon>
    </lineage>
</organism>
<keyword evidence="4" id="KW-1185">Reference proteome</keyword>
<keyword evidence="1" id="KW-0175">Coiled coil</keyword>
<dbReference type="PANTHER" id="PTHR11669">
    <property type="entry name" value="REPLICATION FACTOR C / DNA POLYMERASE III GAMMA-TAU SUBUNIT"/>
    <property type="match status" value="1"/>
</dbReference>
<dbReference type="Proteomes" id="UP000222056">
    <property type="component" value="Unassembled WGS sequence"/>
</dbReference>
<evidence type="ECO:0000313" key="3">
    <source>
        <dbReference type="EMBL" id="SEH11761.1"/>
    </source>
</evidence>
<dbReference type="AlphaFoldDB" id="A0A1H6FLL5"/>
<dbReference type="STRING" id="29539.SAMN02745716_0871"/>
<dbReference type="Gene3D" id="3.40.50.300">
    <property type="entry name" value="P-loop containing nucleotide triphosphate hydrolases"/>
    <property type="match status" value="1"/>
</dbReference>
<dbReference type="RefSeq" id="WP_093116524.1">
    <property type="nucleotide sequence ID" value="NZ_FNWJ01000001.1"/>
</dbReference>
<dbReference type="Pfam" id="PF13177">
    <property type="entry name" value="DNA_pol3_delta2"/>
    <property type="match status" value="1"/>
</dbReference>
<feature type="region of interest" description="Disordered" evidence="2">
    <location>
        <begin position="1"/>
        <end position="31"/>
    </location>
</feature>
<dbReference type="EMBL" id="FNWJ01000001">
    <property type="protein sequence ID" value="SEH11761.1"/>
    <property type="molecule type" value="Genomic_DNA"/>
</dbReference>
<evidence type="ECO:0000313" key="4">
    <source>
        <dbReference type="Proteomes" id="UP000222056"/>
    </source>
</evidence>
<evidence type="ECO:0000256" key="2">
    <source>
        <dbReference type="SAM" id="MobiDB-lite"/>
    </source>
</evidence>
<proteinExistence type="predicted"/>
<gene>
    <name evidence="3" type="ORF">SAMN02745716_0871</name>
</gene>
<dbReference type="GO" id="GO:0006261">
    <property type="term" value="P:DNA-templated DNA replication"/>
    <property type="evidence" value="ECO:0007669"/>
    <property type="project" value="TreeGrafter"/>
</dbReference>
<name>A0A1H6FLL5_THEAL</name>
<protein>
    <submittedName>
        <fullName evidence="3">DNA polymerase-3 subunit delta</fullName>
    </submittedName>
</protein>
<sequence>MSAAASSGAAPLAASAEQTTRTGGLAREHPGLPTAVNTLLAEQPHARTVLAHDLRAGPLHAYLFHGPEGTGKRECARWFAAEILALGANDPERARRAALAGTHPDLVWVVPTGAHGMRVEDVDGPVVAAVSQTPLAGSRRVFVIERAEAMSGDVANRLLKTLEEPPAYAHLILVSDQLGRVLETVVSRCRTVRFDPLPAASIEGRLRAEGVDPERARQSARLALGSLARARRLASADGQELLELARKIVDAWLRGDVGAELQSELLARARGAGERAAQRAKQKFEALIEGAGRGRRSLERELDELARREVRREQNATISLALLLCELVLRERLFSALPASAGAAGEGAGAATAGAGFPAAARSLVGVLDRIERARLALRLNPSQELLLEALSIECAGDLARELGD</sequence>
<accession>A0A1H6FLL5</accession>
<dbReference type="SUPFAM" id="SSF52540">
    <property type="entry name" value="P-loop containing nucleoside triphosphate hydrolases"/>
    <property type="match status" value="1"/>
</dbReference>
<dbReference type="OrthoDB" id="9809531at2"/>
<reference evidence="4" key="1">
    <citation type="submission" date="2016-10" db="EMBL/GenBank/DDBJ databases">
        <authorList>
            <person name="Varghese N."/>
            <person name="Submissions S."/>
        </authorList>
    </citation>
    <scope>NUCLEOTIDE SEQUENCE [LARGE SCALE GENOMIC DNA]</scope>
    <source>
        <strain evidence="4">ATCC 35263</strain>
    </source>
</reference>
<evidence type="ECO:0000256" key="1">
    <source>
        <dbReference type="SAM" id="Coils"/>
    </source>
</evidence>
<dbReference type="InterPro" id="IPR027417">
    <property type="entry name" value="P-loop_NTPase"/>
</dbReference>
<dbReference type="InterPro" id="IPR050238">
    <property type="entry name" value="DNA_Rep/Repair_Clamp_Loader"/>
</dbReference>
<feature type="coiled-coil region" evidence="1">
    <location>
        <begin position="288"/>
        <end position="315"/>
    </location>
</feature>
<dbReference type="PANTHER" id="PTHR11669:SF8">
    <property type="entry name" value="DNA POLYMERASE III SUBUNIT DELTA"/>
    <property type="match status" value="1"/>
</dbReference>
<feature type="compositionally biased region" description="Low complexity" evidence="2">
    <location>
        <begin position="1"/>
        <end position="16"/>
    </location>
</feature>